<gene>
    <name evidence="3" type="ORF">A2989_02405</name>
</gene>
<keyword evidence="1" id="KW-0472">Membrane</keyword>
<dbReference type="Pfam" id="PF01593">
    <property type="entry name" value="Amino_oxidase"/>
    <property type="match status" value="1"/>
</dbReference>
<comment type="caution">
    <text evidence="3">The sequence shown here is derived from an EMBL/GenBank/DDBJ whole genome shotgun (WGS) entry which is preliminary data.</text>
</comment>
<name>A0A1F4ZCC1_9BACT</name>
<proteinExistence type="predicted"/>
<dbReference type="Gene3D" id="3.50.50.60">
    <property type="entry name" value="FAD/NAD(P)-binding domain"/>
    <property type="match status" value="1"/>
</dbReference>
<dbReference type="InterPro" id="IPR002937">
    <property type="entry name" value="Amino_oxidase"/>
</dbReference>
<organism evidence="3 4">
    <name type="scientific">Candidatus Amesbacteria bacterium RIFCSPLOWO2_01_FULL_48_25</name>
    <dbReference type="NCBI Taxonomy" id="1797259"/>
    <lineage>
        <taxon>Bacteria</taxon>
        <taxon>Candidatus Amesiibacteriota</taxon>
    </lineage>
</organism>
<feature type="domain" description="Amine oxidase" evidence="2">
    <location>
        <begin position="17"/>
        <end position="408"/>
    </location>
</feature>
<evidence type="ECO:0000259" key="2">
    <source>
        <dbReference type="Pfam" id="PF01593"/>
    </source>
</evidence>
<keyword evidence="1" id="KW-0812">Transmembrane</keyword>
<keyword evidence="1" id="KW-1133">Transmembrane helix</keyword>
<reference evidence="3 4" key="1">
    <citation type="journal article" date="2016" name="Nat. Commun.">
        <title>Thousands of microbial genomes shed light on interconnected biogeochemical processes in an aquifer system.</title>
        <authorList>
            <person name="Anantharaman K."/>
            <person name="Brown C.T."/>
            <person name="Hug L.A."/>
            <person name="Sharon I."/>
            <person name="Castelle C.J."/>
            <person name="Probst A.J."/>
            <person name="Thomas B.C."/>
            <person name="Singh A."/>
            <person name="Wilkins M.J."/>
            <person name="Karaoz U."/>
            <person name="Brodie E.L."/>
            <person name="Williams K.H."/>
            <person name="Hubbard S.S."/>
            <person name="Banfield J.F."/>
        </authorList>
    </citation>
    <scope>NUCLEOTIDE SEQUENCE [LARGE SCALE GENOMIC DNA]</scope>
</reference>
<protein>
    <recommendedName>
        <fullName evidence="2">Amine oxidase domain-containing protein</fullName>
    </recommendedName>
</protein>
<dbReference type="Proteomes" id="UP000177080">
    <property type="component" value="Unassembled WGS sequence"/>
</dbReference>
<sequence length="413" mass="47269">MGTQKKQLKICIIGAGFTGLAAAYYLSKAGHLVEVFEKESQPGGLAIGFQDPNWEWPLEQHYHHWFESDWAIRNLATEIGHSVTFTRPVTSTWINGRISQLDSPISLLKFSHLSMEARLRTAVGLAGLRFNPFWQPFEYFTAKSYIRAIMGEASWKDLWEPLFVGKFDKYAGDISAAWLWARIYKRSPTLGYPEGGFLSFAKSLELAAINYGAKFYYHHPVSHINELLPQFDKVICTLPTPLFEKISGLTYPKLEGIGAVNLVLALKHQFLTDGSYWLNINDRKMPFLAVVEHTNFIEPKHYGGEHLLYVGNYLPSNHEFFRLSENDLVQKFLPYLKMISPKFTQSWIRKSWAFKAPFAQPIITKNYSQLIPPLSTSISNLYLANIQQVYPWDRGTNYAVELGRQVADLCLKK</sequence>
<accession>A0A1F4ZCC1</accession>
<feature type="transmembrane region" description="Helical" evidence="1">
    <location>
        <begin position="7"/>
        <end position="26"/>
    </location>
</feature>
<dbReference type="NCBIfam" id="NF005560">
    <property type="entry name" value="PRK07233.1"/>
    <property type="match status" value="1"/>
</dbReference>
<dbReference type="STRING" id="1797259.A2989_02405"/>
<dbReference type="PANTHER" id="PTHR42923:SF46">
    <property type="entry name" value="AMINE OXIDASE"/>
    <property type="match status" value="1"/>
</dbReference>
<dbReference type="EMBL" id="MEXN01000006">
    <property type="protein sequence ID" value="OGD03457.1"/>
    <property type="molecule type" value="Genomic_DNA"/>
</dbReference>
<evidence type="ECO:0000313" key="3">
    <source>
        <dbReference type="EMBL" id="OGD03457.1"/>
    </source>
</evidence>
<dbReference type="PANTHER" id="PTHR42923">
    <property type="entry name" value="PROTOPORPHYRINOGEN OXIDASE"/>
    <property type="match status" value="1"/>
</dbReference>
<dbReference type="GO" id="GO:0016491">
    <property type="term" value="F:oxidoreductase activity"/>
    <property type="evidence" value="ECO:0007669"/>
    <property type="project" value="InterPro"/>
</dbReference>
<dbReference type="SUPFAM" id="SSF51905">
    <property type="entry name" value="FAD/NAD(P)-binding domain"/>
    <property type="match status" value="1"/>
</dbReference>
<dbReference type="InterPro" id="IPR036188">
    <property type="entry name" value="FAD/NAD-bd_sf"/>
</dbReference>
<dbReference type="AlphaFoldDB" id="A0A1F4ZCC1"/>
<evidence type="ECO:0000313" key="4">
    <source>
        <dbReference type="Proteomes" id="UP000177080"/>
    </source>
</evidence>
<dbReference type="InterPro" id="IPR050464">
    <property type="entry name" value="Zeta_carotene_desat/Oxidored"/>
</dbReference>
<dbReference type="PRINTS" id="PR00419">
    <property type="entry name" value="ADXRDTASE"/>
</dbReference>
<evidence type="ECO:0000256" key="1">
    <source>
        <dbReference type="SAM" id="Phobius"/>
    </source>
</evidence>